<dbReference type="InterPro" id="IPR016039">
    <property type="entry name" value="Thiolase-like"/>
</dbReference>
<accession>A0A9D1HXH6</accession>
<dbReference type="InterPro" id="IPR017568">
    <property type="entry name" value="3-oxoacyl-ACP_synth-2"/>
</dbReference>
<evidence type="ECO:0000256" key="16">
    <source>
        <dbReference type="RuleBase" id="RU003694"/>
    </source>
</evidence>
<dbReference type="Pfam" id="PF00109">
    <property type="entry name" value="ketoacyl-synt"/>
    <property type="match status" value="1"/>
</dbReference>
<dbReference type="Proteomes" id="UP000824078">
    <property type="component" value="Unassembled WGS sequence"/>
</dbReference>
<evidence type="ECO:0000313" key="18">
    <source>
        <dbReference type="EMBL" id="HIU23448.1"/>
    </source>
</evidence>
<dbReference type="PROSITE" id="PS00606">
    <property type="entry name" value="KS3_1"/>
    <property type="match status" value="1"/>
</dbReference>
<comment type="catalytic activity">
    <reaction evidence="13 14">
        <text>a fatty acyl-[ACP] + malonyl-[ACP] + H(+) = a 3-oxoacyl-[ACP] + holo-[ACP] + CO2</text>
        <dbReference type="Rhea" id="RHEA:22836"/>
        <dbReference type="Rhea" id="RHEA-COMP:9623"/>
        <dbReference type="Rhea" id="RHEA-COMP:9685"/>
        <dbReference type="Rhea" id="RHEA-COMP:9916"/>
        <dbReference type="Rhea" id="RHEA-COMP:14125"/>
        <dbReference type="ChEBI" id="CHEBI:15378"/>
        <dbReference type="ChEBI" id="CHEBI:16526"/>
        <dbReference type="ChEBI" id="CHEBI:64479"/>
        <dbReference type="ChEBI" id="CHEBI:78449"/>
        <dbReference type="ChEBI" id="CHEBI:78776"/>
        <dbReference type="ChEBI" id="CHEBI:138651"/>
    </reaction>
</comment>
<dbReference type="InterPro" id="IPR020841">
    <property type="entry name" value="PKS_Beta-ketoAc_synthase_dom"/>
</dbReference>
<comment type="similarity">
    <text evidence="2 14 16">Belongs to the thiolase-like superfamily. Beta-ketoacyl-ACP synthases family.</text>
</comment>
<dbReference type="SMART" id="SM00825">
    <property type="entry name" value="PKS_KS"/>
    <property type="match status" value="1"/>
</dbReference>
<dbReference type="SUPFAM" id="SSF53901">
    <property type="entry name" value="Thiolase-like"/>
    <property type="match status" value="2"/>
</dbReference>
<dbReference type="PROSITE" id="PS52004">
    <property type="entry name" value="KS3_2"/>
    <property type="match status" value="1"/>
</dbReference>
<dbReference type="PANTHER" id="PTHR11712">
    <property type="entry name" value="POLYKETIDE SYNTHASE-RELATED"/>
    <property type="match status" value="1"/>
</dbReference>
<evidence type="ECO:0000256" key="3">
    <source>
        <dbReference type="ARBA" id="ARBA00012356"/>
    </source>
</evidence>
<keyword evidence="10 14" id="KW-0012">Acyltransferase</keyword>
<comment type="pathway">
    <text evidence="1 14">Lipid metabolism; fatty acid biosynthesis.</text>
</comment>
<dbReference type="NCBIfam" id="NF005589">
    <property type="entry name" value="PRK07314.1"/>
    <property type="match status" value="1"/>
</dbReference>
<dbReference type="CDD" id="cd00834">
    <property type="entry name" value="KAS_I_II"/>
    <property type="match status" value="1"/>
</dbReference>
<dbReference type="Pfam" id="PF02801">
    <property type="entry name" value="Ketoacyl-synt_C"/>
    <property type="match status" value="1"/>
</dbReference>
<protein>
    <recommendedName>
        <fullName evidence="4 14">3-oxoacyl-[acyl-carrier-protein] synthase 2</fullName>
        <ecNumber evidence="3 14">2.3.1.179</ecNumber>
    </recommendedName>
</protein>
<organism evidence="18 19">
    <name type="scientific">Candidatus Coprovicinus avistercoris</name>
    <dbReference type="NCBI Taxonomy" id="2840754"/>
    <lineage>
        <taxon>Bacteria</taxon>
        <taxon>Bacillati</taxon>
        <taxon>Actinomycetota</taxon>
        <taxon>Coriobacteriia</taxon>
        <taxon>Coriobacteriales</taxon>
        <taxon>Coriobacteriaceae</taxon>
        <taxon>Coriobacteriaceae incertae sedis</taxon>
        <taxon>Candidatus Coprovicinus</taxon>
    </lineage>
</organism>
<reference evidence="18" key="2">
    <citation type="journal article" date="2021" name="PeerJ">
        <title>Extensive microbial diversity within the chicken gut microbiome revealed by metagenomics and culture.</title>
        <authorList>
            <person name="Gilroy R."/>
            <person name="Ravi A."/>
            <person name="Getino M."/>
            <person name="Pursley I."/>
            <person name="Horton D.L."/>
            <person name="Alikhan N.F."/>
            <person name="Baker D."/>
            <person name="Gharbi K."/>
            <person name="Hall N."/>
            <person name="Watson M."/>
            <person name="Adriaenssens E.M."/>
            <person name="Foster-Nyarko E."/>
            <person name="Jarju S."/>
            <person name="Secka A."/>
            <person name="Antonio M."/>
            <person name="Oren A."/>
            <person name="Chaudhuri R.R."/>
            <person name="La Ragione R."/>
            <person name="Hildebrand F."/>
            <person name="Pallen M.J."/>
        </authorList>
    </citation>
    <scope>NUCLEOTIDE SEQUENCE</scope>
    <source>
        <strain evidence="18">ChiHjej12B11-29160</strain>
    </source>
</reference>
<evidence type="ECO:0000256" key="10">
    <source>
        <dbReference type="ARBA" id="ARBA00023315"/>
    </source>
</evidence>
<evidence type="ECO:0000256" key="2">
    <source>
        <dbReference type="ARBA" id="ARBA00008467"/>
    </source>
</evidence>
<evidence type="ECO:0000256" key="1">
    <source>
        <dbReference type="ARBA" id="ARBA00005194"/>
    </source>
</evidence>
<evidence type="ECO:0000256" key="12">
    <source>
        <dbReference type="ARBA" id="ARBA00047318"/>
    </source>
</evidence>
<keyword evidence="8" id="KW-0443">Lipid metabolism</keyword>
<comment type="caution">
    <text evidence="18">The sequence shown here is derived from an EMBL/GenBank/DDBJ whole genome shotgun (WGS) entry which is preliminary data.</text>
</comment>
<dbReference type="AlphaFoldDB" id="A0A9D1HXH6"/>
<dbReference type="InterPro" id="IPR014031">
    <property type="entry name" value="Ketoacyl_synth_C"/>
</dbReference>
<dbReference type="NCBIfam" id="TIGR03150">
    <property type="entry name" value="fabF"/>
    <property type="match status" value="1"/>
</dbReference>
<evidence type="ECO:0000256" key="15">
    <source>
        <dbReference type="PIRSR" id="PIRSR000447-1"/>
    </source>
</evidence>
<feature type="domain" description="Ketosynthase family 3 (KS3)" evidence="17">
    <location>
        <begin position="2"/>
        <end position="411"/>
    </location>
</feature>
<evidence type="ECO:0000256" key="9">
    <source>
        <dbReference type="ARBA" id="ARBA00023160"/>
    </source>
</evidence>
<dbReference type="EC" id="2.3.1.179" evidence="3 14"/>
<dbReference type="PANTHER" id="PTHR11712:SF336">
    <property type="entry name" value="3-OXOACYL-[ACYL-CARRIER-PROTEIN] SYNTHASE, MITOCHONDRIAL"/>
    <property type="match status" value="1"/>
</dbReference>
<dbReference type="FunFam" id="3.40.47.10:FF:000018">
    <property type="entry name" value="3-oxoacyl-[acyl-carrier-protein] synthase 2"/>
    <property type="match status" value="1"/>
</dbReference>
<evidence type="ECO:0000256" key="8">
    <source>
        <dbReference type="ARBA" id="ARBA00023098"/>
    </source>
</evidence>
<dbReference type="EMBL" id="DVMQ01000003">
    <property type="protein sequence ID" value="HIU23448.1"/>
    <property type="molecule type" value="Genomic_DNA"/>
</dbReference>
<reference evidence="18" key="1">
    <citation type="submission" date="2020-10" db="EMBL/GenBank/DDBJ databases">
        <authorList>
            <person name="Gilroy R."/>
        </authorList>
    </citation>
    <scope>NUCLEOTIDE SEQUENCE</scope>
    <source>
        <strain evidence="18">ChiHjej12B11-29160</strain>
    </source>
</reference>
<evidence type="ECO:0000259" key="17">
    <source>
        <dbReference type="PROSITE" id="PS52004"/>
    </source>
</evidence>
<dbReference type="PIRSF" id="PIRSF000447">
    <property type="entry name" value="KAS_II"/>
    <property type="match status" value="1"/>
</dbReference>
<name>A0A9D1HXH6_9ACTN</name>
<evidence type="ECO:0000256" key="14">
    <source>
        <dbReference type="PIRNR" id="PIRNR000447"/>
    </source>
</evidence>
<dbReference type="InterPro" id="IPR000794">
    <property type="entry name" value="Beta-ketoacyl_synthase"/>
</dbReference>
<evidence type="ECO:0000256" key="7">
    <source>
        <dbReference type="ARBA" id="ARBA00022832"/>
    </source>
</evidence>
<evidence type="ECO:0000256" key="4">
    <source>
        <dbReference type="ARBA" id="ARBA00014657"/>
    </source>
</evidence>
<dbReference type="GO" id="GO:0006633">
    <property type="term" value="P:fatty acid biosynthetic process"/>
    <property type="evidence" value="ECO:0007669"/>
    <property type="project" value="UniProtKB-UniRule"/>
</dbReference>
<dbReference type="InterPro" id="IPR018201">
    <property type="entry name" value="Ketoacyl_synth_AS"/>
</dbReference>
<comment type="catalytic activity">
    <reaction evidence="12 14">
        <text>(9Z)-hexadecenoyl-[ACP] + malonyl-[ACP] + H(+) = 3-oxo-(11Z)-octadecenoyl-[ACP] + holo-[ACP] + CO2</text>
        <dbReference type="Rhea" id="RHEA:55040"/>
        <dbReference type="Rhea" id="RHEA-COMP:9623"/>
        <dbReference type="Rhea" id="RHEA-COMP:9685"/>
        <dbReference type="Rhea" id="RHEA-COMP:10800"/>
        <dbReference type="Rhea" id="RHEA-COMP:14074"/>
        <dbReference type="ChEBI" id="CHEBI:15378"/>
        <dbReference type="ChEBI" id="CHEBI:16526"/>
        <dbReference type="ChEBI" id="CHEBI:64479"/>
        <dbReference type="ChEBI" id="CHEBI:78449"/>
        <dbReference type="ChEBI" id="CHEBI:83989"/>
        <dbReference type="ChEBI" id="CHEBI:138538"/>
        <dbReference type="EC" id="2.3.1.179"/>
    </reaction>
</comment>
<dbReference type="InterPro" id="IPR014030">
    <property type="entry name" value="Ketoacyl_synth_N"/>
</dbReference>
<keyword evidence="7" id="KW-0276">Fatty acid metabolism</keyword>
<evidence type="ECO:0000256" key="6">
    <source>
        <dbReference type="ARBA" id="ARBA00022679"/>
    </source>
</evidence>
<sequence>MERRVAITGLGAITPVGNTAAESWESLKAGKSGIGPITKFDASNQRVKVAAEVKDFDAREVFGVAEARRNDPFVHYAIVAANEAVADAGLDGEDVIDRERLGVYVGSGVGGIESTVVNEDALVKSGPNRVSPFSIPAMISNMAAGQIAIRHKCYGPTLPVVTACATSTHAIGEAFRAIKHGYADAIIAGGSEAPIVPVAVAGFANAKALTRNPDPATACRPFDANRDGFVMGEGAAILVLEEMEHALARGAHIYAEICGYGNTCDAYHITSPDPNAAGIARAISQAVAEADCDPSKGLYINAHGTSTKLNDASETAGIKLALGEEAAHEVKISSTKSMTGHMLGAAGAIEALASVKVLEEKIVPPTINLVDADPDCDLDYTPGSAVEFDAKWALSDSLGFGGHNAALVFKAFEG</sequence>
<feature type="active site" description="For beta-ketoacyl synthase activity" evidence="15">
    <location>
        <position position="164"/>
    </location>
</feature>
<keyword evidence="6 14" id="KW-0808">Transferase</keyword>
<evidence type="ECO:0000256" key="5">
    <source>
        <dbReference type="ARBA" id="ARBA00022516"/>
    </source>
</evidence>
<comment type="function">
    <text evidence="11 14">Involved in the type II fatty acid elongation cycle. Catalyzes the elongation of a wide range of acyl-ACP by the addition of two carbons from malonyl-ACP to an acyl acceptor. Can efficiently catalyze the conversion of palmitoleoyl-ACP (cis-hexadec-9-enoyl-ACP) to cis-vaccenoyl-ACP (cis-octadec-11-enoyl-ACP), an essential step in the thermal regulation of fatty acid composition.</text>
</comment>
<dbReference type="GO" id="GO:0004315">
    <property type="term" value="F:3-oxoacyl-[acyl-carrier-protein] synthase activity"/>
    <property type="evidence" value="ECO:0007669"/>
    <property type="project" value="UniProtKB-UniRule"/>
</dbReference>
<keyword evidence="9 14" id="KW-0275">Fatty acid biosynthesis</keyword>
<proteinExistence type="inferred from homology"/>
<dbReference type="Gene3D" id="3.40.47.10">
    <property type="match status" value="2"/>
</dbReference>
<evidence type="ECO:0000256" key="13">
    <source>
        <dbReference type="ARBA" id="ARBA00047659"/>
    </source>
</evidence>
<evidence type="ECO:0000256" key="11">
    <source>
        <dbReference type="ARBA" id="ARBA00024006"/>
    </source>
</evidence>
<keyword evidence="5 14" id="KW-0444">Lipid biosynthesis</keyword>
<evidence type="ECO:0000313" key="19">
    <source>
        <dbReference type="Proteomes" id="UP000824078"/>
    </source>
</evidence>
<dbReference type="GO" id="GO:0005829">
    <property type="term" value="C:cytosol"/>
    <property type="evidence" value="ECO:0007669"/>
    <property type="project" value="TreeGrafter"/>
</dbReference>
<gene>
    <name evidence="18" type="primary">fabF</name>
    <name evidence="18" type="ORF">IAD17_00770</name>
</gene>